<gene>
    <name evidence="2" type="ORF">ILEXP_LOCUS38449</name>
</gene>
<name>A0ABC8TNR1_9AQUA</name>
<evidence type="ECO:0000313" key="3">
    <source>
        <dbReference type="Proteomes" id="UP001642360"/>
    </source>
</evidence>
<feature type="coiled-coil region" evidence="1">
    <location>
        <begin position="6"/>
        <end position="49"/>
    </location>
</feature>
<keyword evidence="3" id="KW-1185">Reference proteome</keyword>
<organism evidence="2 3">
    <name type="scientific">Ilex paraguariensis</name>
    <name type="common">yerba mate</name>
    <dbReference type="NCBI Taxonomy" id="185542"/>
    <lineage>
        <taxon>Eukaryota</taxon>
        <taxon>Viridiplantae</taxon>
        <taxon>Streptophyta</taxon>
        <taxon>Embryophyta</taxon>
        <taxon>Tracheophyta</taxon>
        <taxon>Spermatophyta</taxon>
        <taxon>Magnoliopsida</taxon>
        <taxon>eudicotyledons</taxon>
        <taxon>Gunneridae</taxon>
        <taxon>Pentapetalae</taxon>
        <taxon>asterids</taxon>
        <taxon>campanulids</taxon>
        <taxon>Aquifoliales</taxon>
        <taxon>Aquifoliaceae</taxon>
        <taxon>Ilex</taxon>
    </lineage>
</organism>
<dbReference type="EMBL" id="CAUOFW020005206">
    <property type="protein sequence ID" value="CAK9169018.1"/>
    <property type="molecule type" value="Genomic_DNA"/>
</dbReference>
<dbReference type="AlphaFoldDB" id="A0ABC8TNR1"/>
<comment type="caution">
    <text evidence="2">The sequence shown here is derived from an EMBL/GenBank/DDBJ whole genome shotgun (WGS) entry which is preliminary data.</text>
</comment>
<keyword evidence="1" id="KW-0175">Coiled coil</keyword>
<proteinExistence type="predicted"/>
<evidence type="ECO:0000256" key="1">
    <source>
        <dbReference type="SAM" id="Coils"/>
    </source>
</evidence>
<sequence>MSSATEEEAELRRRKIEEALEAKSLRRIISAYLNYLEAAEEDVKRFERSFRRIPVAHKVISSSSQLIDSFT</sequence>
<accession>A0ABC8TNR1</accession>
<reference evidence="2 3" key="1">
    <citation type="submission" date="2024-02" db="EMBL/GenBank/DDBJ databases">
        <authorList>
            <person name="Vignale AGUSTIN F."/>
            <person name="Sosa J E."/>
            <person name="Modenutti C."/>
        </authorList>
    </citation>
    <scope>NUCLEOTIDE SEQUENCE [LARGE SCALE GENOMIC DNA]</scope>
</reference>
<protein>
    <submittedName>
        <fullName evidence="2">Uncharacterized protein</fullName>
    </submittedName>
</protein>
<dbReference type="Proteomes" id="UP001642360">
    <property type="component" value="Unassembled WGS sequence"/>
</dbReference>
<evidence type="ECO:0000313" key="2">
    <source>
        <dbReference type="EMBL" id="CAK9169018.1"/>
    </source>
</evidence>